<accession>A0A7S2XF40</accession>
<reference evidence="1" key="1">
    <citation type="submission" date="2021-01" db="EMBL/GenBank/DDBJ databases">
        <authorList>
            <person name="Corre E."/>
            <person name="Pelletier E."/>
            <person name="Niang G."/>
            <person name="Scheremetjew M."/>
            <person name="Finn R."/>
            <person name="Kale V."/>
            <person name="Holt S."/>
            <person name="Cochrane G."/>
            <person name="Meng A."/>
            <person name="Brown T."/>
            <person name="Cohen L."/>
        </authorList>
    </citation>
    <scope>NUCLEOTIDE SEQUENCE</scope>
    <source>
        <strain evidence="1">CCMP622</strain>
    </source>
</reference>
<organism evidence="1">
    <name type="scientific">Lotharella oceanica</name>
    <dbReference type="NCBI Taxonomy" id="641309"/>
    <lineage>
        <taxon>Eukaryota</taxon>
        <taxon>Sar</taxon>
        <taxon>Rhizaria</taxon>
        <taxon>Cercozoa</taxon>
        <taxon>Chlorarachniophyceae</taxon>
        <taxon>Lotharella</taxon>
    </lineage>
</organism>
<gene>
    <name evidence="1" type="ORF">LSP00402_LOCUS17580</name>
</gene>
<dbReference type="CDD" id="cd12108">
    <property type="entry name" value="Hr-like"/>
    <property type="match status" value="1"/>
</dbReference>
<dbReference type="AlphaFoldDB" id="A0A7S2XF40"/>
<evidence type="ECO:0000313" key="1">
    <source>
        <dbReference type="EMBL" id="CAD9773588.1"/>
    </source>
</evidence>
<evidence type="ECO:0008006" key="2">
    <source>
        <dbReference type="Google" id="ProtNLM"/>
    </source>
</evidence>
<dbReference type="Gene3D" id="1.20.120.520">
    <property type="entry name" value="nmb1532 protein domain like"/>
    <property type="match status" value="1"/>
</dbReference>
<name>A0A7S2XF40_9EUKA</name>
<proteinExistence type="predicted"/>
<protein>
    <recommendedName>
        <fullName evidence="2">Hemerythrin-like domain-containing protein</fullName>
    </recommendedName>
</protein>
<dbReference type="EMBL" id="HBHP01028397">
    <property type="protein sequence ID" value="CAD9773588.1"/>
    <property type="molecule type" value="Transcribed_RNA"/>
</dbReference>
<sequence length="259" mass="30451">MGCACSTDRQIDESWDDFPLKEDGWVMSHEALRKNMREFKEVLEVINGVANDSKNAENPELGWMTSNIAEWYPFFHKLVHAHHDHEEETFFPFVKERVELPPRFSADHNGLIEALDKCGKMVEELQKASQEVKSSPLQDVEALQKEFINFCDMMEEHFKEEEKCIPLVREKFKPSEMHKLEKDKIIPTLQWYDTGNHIAPLDDTGKTKWMSEQGIPWVIQKLVIWPQVRKYNSKVQNLLDEIRVPEKREQKTEKIAAKK</sequence>